<organism evidence="2 3">
    <name type="scientific">Endozoicomonas gorgoniicola</name>
    <dbReference type="NCBI Taxonomy" id="1234144"/>
    <lineage>
        <taxon>Bacteria</taxon>
        <taxon>Pseudomonadati</taxon>
        <taxon>Pseudomonadota</taxon>
        <taxon>Gammaproteobacteria</taxon>
        <taxon>Oceanospirillales</taxon>
        <taxon>Endozoicomonadaceae</taxon>
        <taxon>Endozoicomonas</taxon>
    </lineage>
</organism>
<dbReference type="InterPro" id="IPR011051">
    <property type="entry name" value="RmlC_Cupin_sf"/>
</dbReference>
<dbReference type="CDD" id="cd20301">
    <property type="entry name" value="cupin_ChrR"/>
    <property type="match status" value="1"/>
</dbReference>
<comment type="caution">
    <text evidence="2">The sequence shown here is derived from an EMBL/GenBank/DDBJ whole genome shotgun (WGS) entry which is preliminary data.</text>
</comment>
<dbReference type="SUPFAM" id="SSF51182">
    <property type="entry name" value="RmlC-like cupins"/>
    <property type="match status" value="1"/>
</dbReference>
<sequence>MTATHHPDPSSLMSYAAGSLPEPSAMVIVCHLSSCEHCRKMVSEAEDVGRSLLEQLEPVPMSEGSRSQMLALLDGIDPEPSQPVFRADTGSIPAPLQPMLGEDLHRLHWRTLAPGMKQFIIPASAGKLRLLKIAPGTYMPKHSHSGSELTLVLQGSYSDELGRFCAGDVADLDGDVSHQPIVDTHEDCICLIATDAPLRFTGLIPRLLQPFFDL</sequence>
<gene>
    <name evidence="2" type="ORF">NX722_00295</name>
</gene>
<dbReference type="Gene3D" id="1.10.10.1320">
    <property type="entry name" value="Anti-sigma factor, zinc-finger domain"/>
    <property type="match status" value="1"/>
</dbReference>
<dbReference type="InterPro" id="IPR014710">
    <property type="entry name" value="RmlC-like_jellyroll"/>
</dbReference>
<accession>A0ABT3MP25</accession>
<dbReference type="Proteomes" id="UP001209854">
    <property type="component" value="Unassembled WGS sequence"/>
</dbReference>
<dbReference type="RefSeq" id="WP_262566193.1">
    <property type="nucleotide sequence ID" value="NZ_JAPFCC010000001.1"/>
</dbReference>
<dbReference type="InterPro" id="IPR041916">
    <property type="entry name" value="Anti_sigma_zinc_sf"/>
</dbReference>
<feature type="domain" description="ChrR-like cupin" evidence="1">
    <location>
        <begin position="104"/>
        <end position="194"/>
    </location>
</feature>
<evidence type="ECO:0000259" key="1">
    <source>
        <dbReference type="Pfam" id="PF12973"/>
    </source>
</evidence>
<dbReference type="EMBL" id="JAPFCC010000001">
    <property type="protein sequence ID" value="MCW7551121.1"/>
    <property type="molecule type" value="Genomic_DNA"/>
</dbReference>
<proteinExistence type="predicted"/>
<dbReference type="InterPro" id="IPR012807">
    <property type="entry name" value="Anti-sigma_ChrR"/>
</dbReference>
<reference evidence="2 3" key="1">
    <citation type="submission" date="2022-10" db="EMBL/GenBank/DDBJ databases">
        <title>High-quality genome sequences of two octocoral-associated bacteria, Endozoicomonas euniceicola EF212 and Endozoicomonas gorgoniicola PS125.</title>
        <authorList>
            <person name="Chiou Y.-J."/>
            <person name="Chen Y.-H."/>
        </authorList>
    </citation>
    <scope>NUCLEOTIDE SEQUENCE [LARGE SCALE GENOMIC DNA]</scope>
    <source>
        <strain evidence="2 3">PS125</strain>
    </source>
</reference>
<protein>
    <submittedName>
        <fullName evidence="2">ChrR family anti-sigma-E factor</fullName>
    </submittedName>
</protein>
<dbReference type="InterPro" id="IPR025979">
    <property type="entry name" value="ChrR-like_cupin_dom"/>
</dbReference>
<dbReference type="Pfam" id="PF12973">
    <property type="entry name" value="Cupin_7"/>
    <property type="match status" value="1"/>
</dbReference>
<dbReference type="NCBIfam" id="TIGR02451">
    <property type="entry name" value="anti_sig_ChrR"/>
    <property type="match status" value="1"/>
</dbReference>
<keyword evidence="3" id="KW-1185">Reference proteome</keyword>
<dbReference type="Gene3D" id="2.60.120.10">
    <property type="entry name" value="Jelly Rolls"/>
    <property type="match status" value="1"/>
</dbReference>
<evidence type="ECO:0000313" key="2">
    <source>
        <dbReference type="EMBL" id="MCW7551121.1"/>
    </source>
</evidence>
<name>A0ABT3MP25_9GAMM</name>
<evidence type="ECO:0000313" key="3">
    <source>
        <dbReference type="Proteomes" id="UP001209854"/>
    </source>
</evidence>